<keyword evidence="7" id="KW-1133">Transmembrane helix</keyword>
<evidence type="ECO:0000256" key="13">
    <source>
        <dbReference type="ARBA" id="ARBA00033148"/>
    </source>
</evidence>
<evidence type="ECO:0000256" key="3">
    <source>
        <dbReference type="ARBA" id="ARBA00013812"/>
    </source>
</evidence>
<dbReference type="EMBL" id="DQ915963">
    <property type="protein sequence ID" value="ABI95138.1"/>
    <property type="molecule type" value="Genomic_RNA"/>
</dbReference>
<keyword evidence="6" id="KW-1043">Host membrane</keyword>
<evidence type="ECO:0000256" key="10">
    <source>
        <dbReference type="ARBA" id="ARBA00023184"/>
    </source>
</evidence>
<dbReference type="GO" id="GO:0044167">
    <property type="term" value="C:host cell endoplasmic reticulum membrane"/>
    <property type="evidence" value="ECO:0007669"/>
    <property type="project" value="UniProtKB-SubCell"/>
</dbReference>
<sequence>MLTDPQLIKLAILAVAVTFAALLLSNGWGSACNCVVHISGESVRITGCEFTKDFIGYAKTLRVANNKE</sequence>
<evidence type="ECO:0000256" key="8">
    <source>
        <dbReference type="ARBA" id="ARBA00023031"/>
    </source>
</evidence>
<protein>
    <recommendedName>
        <fullName evidence="3">Movement protein TGBp3</fullName>
    </recommendedName>
    <alternativeName>
        <fullName evidence="12">7 kDa protein</fullName>
    </alternativeName>
    <alternativeName>
        <fullName evidence="13">Triple gene block 3 protein</fullName>
    </alternativeName>
</protein>
<evidence type="ECO:0000256" key="7">
    <source>
        <dbReference type="ARBA" id="ARBA00022989"/>
    </source>
</evidence>
<keyword evidence="8" id="KW-0916">Viral movement protein</keyword>
<organism evidence="14">
    <name type="scientific">Coleus vein necrosis virus</name>
    <dbReference type="NCBI Taxonomy" id="404404"/>
    <lineage>
        <taxon>Viruses</taxon>
        <taxon>Riboviria</taxon>
        <taxon>Orthornavirae</taxon>
        <taxon>Kitrinoviricota</taxon>
        <taxon>Alsuviricetes</taxon>
        <taxon>Tymovirales</taxon>
        <taxon>Betaflexiviridae</taxon>
        <taxon>Quinvirinae</taxon>
        <taxon>Carlavirus</taxon>
        <taxon>Carlavirus colei</taxon>
    </lineage>
</organism>
<comment type="function">
    <text evidence="11">Plays a role in viral cell-to-cell propagation, by facilitating genome transport to neighboring plant cells through plasmosdesmata. May induce the formation of granular vesicles derived from the Endoplasmic reticulum, which align on actin filaments.</text>
</comment>
<keyword evidence="4" id="KW-0813">Transport</keyword>
<evidence type="ECO:0000256" key="11">
    <source>
        <dbReference type="ARBA" id="ARBA00025270"/>
    </source>
</evidence>
<keyword evidence="5" id="KW-0812">Transmembrane</keyword>
<name>Q06B61_9VIRU</name>
<reference evidence="14" key="1">
    <citation type="journal article" date="2007" name="Plant Dis.">
        <title>Identification and Characterization of a Carlavirus Causing Veinal Necrosis of Coleus.</title>
        <authorList>
            <person name="Mollov D.S."/>
            <person name="Hayslett M.C."/>
            <person name="Eichstaedt K.A."/>
            <person name="Beckman N.G."/>
            <person name="Daughtrey M.L."/>
            <person name="Lockhart B.E."/>
        </authorList>
    </citation>
    <scope>NUCLEOTIDE SEQUENCE</scope>
    <source>
        <strain evidence="14">Minnesota</strain>
    </source>
</reference>
<evidence type="ECO:0000256" key="2">
    <source>
        <dbReference type="ARBA" id="ARBA00010355"/>
    </source>
</evidence>
<dbReference type="Pfam" id="PF02495">
    <property type="entry name" value="TGBp3"/>
    <property type="match status" value="1"/>
</dbReference>
<evidence type="ECO:0000256" key="6">
    <source>
        <dbReference type="ARBA" id="ARBA00022870"/>
    </source>
</evidence>
<keyword evidence="9" id="KW-0472">Membrane</keyword>
<evidence type="ECO:0000256" key="9">
    <source>
        <dbReference type="ARBA" id="ARBA00023136"/>
    </source>
</evidence>
<comment type="subcellular location">
    <subcellularLocation>
        <location evidence="1">Host endoplasmic reticulum membrane</location>
    </subcellularLocation>
</comment>
<keyword evidence="10" id="KW-1038">Host endoplasmic reticulum</keyword>
<evidence type="ECO:0000256" key="5">
    <source>
        <dbReference type="ARBA" id="ARBA00022692"/>
    </source>
</evidence>
<accession>Q06B61</accession>
<evidence type="ECO:0000256" key="4">
    <source>
        <dbReference type="ARBA" id="ARBA00022448"/>
    </source>
</evidence>
<dbReference type="GO" id="GO:0046740">
    <property type="term" value="P:transport of virus in host, cell to cell"/>
    <property type="evidence" value="ECO:0007669"/>
    <property type="project" value="UniProtKB-KW"/>
</dbReference>
<proteinExistence type="inferred from homology"/>
<evidence type="ECO:0000256" key="12">
    <source>
        <dbReference type="ARBA" id="ARBA00030266"/>
    </source>
</evidence>
<comment type="similarity">
    <text evidence="2">Belongs to the Tymovirales TGBp3 protein family.</text>
</comment>
<evidence type="ECO:0000256" key="1">
    <source>
        <dbReference type="ARBA" id="ARBA00004625"/>
    </source>
</evidence>
<dbReference type="InterPro" id="IPR003411">
    <property type="entry name" value="TGBp3"/>
</dbReference>
<evidence type="ECO:0000313" key="14">
    <source>
        <dbReference type="EMBL" id="ABI95138.1"/>
    </source>
</evidence>